<dbReference type="WBParaSite" id="scf7180000424816.g14066">
    <property type="protein sequence ID" value="scf7180000424816.g14066"/>
    <property type="gene ID" value="scf7180000424816.g14066"/>
</dbReference>
<keyword evidence="2" id="KW-1185">Reference proteome</keyword>
<sequence length="151" mass="16881">MCSIGNKIIIASVLLVIICEFDIVSSVRNRHPGPQAENSLDNLTFSFGNLNERVQTAQPQDYQNLMGEAQNLYNRYLTVRQAVVMHNNVEARNTLTHELQTLRTQFVNTIGQGGNINEFQAQLTQAQNLYQQYGSAQGVPPAAVKILTYNL</sequence>
<evidence type="ECO:0000313" key="3">
    <source>
        <dbReference type="WBParaSite" id="scf7180000424816.g14066"/>
    </source>
</evidence>
<name>A0A915PH59_9BILA</name>
<evidence type="ECO:0000256" key="1">
    <source>
        <dbReference type="SAM" id="SignalP"/>
    </source>
</evidence>
<keyword evidence="1" id="KW-0732">Signal</keyword>
<dbReference type="Proteomes" id="UP000887560">
    <property type="component" value="Unplaced"/>
</dbReference>
<dbReference type="AlphaFoldDB" id="A0A915PH59"/>
<feature type="chain" id="PRO_5038023099" evidence="1">
    <location>
        <begin position="27"/>
        <end position="151"/>
    </location>
</feature>
<accession>A0A915PH59</accession>
<proteinExistence type="predicted"/>
<protein>
    <submittedName>
        <fullName evidence="3">Uncharacterized protein</fullName>
    </submittedName>
</protein>
<evidence type="ECO:0000313" key="2">
    <source>
        <dbReference type="Proteomes" id="UP000887560"/>
    </source>
</evidence>
<reference evidence="3" key="1">
    <citation type="submission" date="2022-11" db="UniProtKB">
        <authorList>
            <consortium name="WormBaseParasite"/>
        </authorList>
    </citation>
    <scope>IDENTIFICATION</scope>
</reference>
<feature type="signal peptide" evidence="1">
    <location>
        <begin position="1"/>
        <end position="26"/>
    </location>
</feature>
<organism evidence="2 3">
    <name type="scientific">Meloidogyne floridensis</name>
    <dbReference type="NCBI Taxonomy" id="298350"/>
    <lineage>
        <taxon>Eukaryota</taxon>
        <taxon>Metazoa</taxon>
        <taxon>Ecdysozoa</taxon>
        <taxon>Nematoda</taxon>
        <taxon>Chromadorea</taxon>
        <taxon>Rhabditida</taxon>
        <taxon>Tylenchina</taxon>
        <taxon>Tylenchomorpha</taxon>
        <taxon>Tylenchoidea</taxon>
        <taxon>Meloidogynidae</taxon>
        <taxon>Meloidogyninae</taxon>
        <taxon>Meloidogyne</taxon>
    </lineage>
</organism>